<organism>
    <name type="scientific">Pediculus humanus subsp. corporis</name>
    <name type="common">Body louse</name>
    <dbReference type="NCBI Taxonomy" id="121224"/>
    <lineage>
        <taxon>Eukaryota</taxon>
        <taxon>Metazoa</taxon>
        <taxon>Ecdysozoa</taxon>
        <taxon>Arthropoda</taxon>
        <taxon>Hexapoda</taxon>
        <taxon>Insecta</taxon>
        <taxon>Pterygota</taxon>
        <taxon>Neoptera</taxon>
        <taxon>Paraneoptera</taxon>
        <taxon>Psocodea</taxon>
        <taxon>Troctomorpha</taxon>
        <taxon>Phthiraptera</taxon>
        <taxon>Anoplura</taxon>
        <taxon>Pediculidae</taxon>
        <taxon>Pediculus</taxon>
    </lineage>
</organism>
<feature type="transmembrane region" description="Helical" evidence="2">
    <location>
        <begin position="113"/>
        <end position="136"/>
    </location>
</feature>
<keyword evidence="5" id="KW-1185">Reference proteome</keyword>
<accession>E0VG75</accession>
<dbReference type="OrthoDB" id="7683804at2759"/>
<dbReference type="AlphaFoldDB" id="E0VG75"/>
<proteinExistence type="predicted"/>
<dbReference type="GeneID" id="8236774"/>
<dbReference type="HOGENOM" id="CLU_1350334_0_0_1"/>
<keyword evidence="2" id="KW-0472">Membrane</keyword>
<reference evidence="3" key="1">
    <citation type="submission" date="2007-04" db="EMBL/GenBank/DDBJ databases">
        <title>Annotation of Pediculus humanus corporis strain USDA.</title>
        <authorList>
            <person name="Kirkness E."/>
            <person name="Hannick L."/>
            <person name="Hass B."/>
            <person name="Bruggner R."/>
            <person name="Lawson D."/>
            <person name="Bidwell S."/>
            <person name="Joardar V."/>
            <person name="Caler E."/>
            <person name="Walenz B."/>
            <person name="Inman J."/>
            <person name="Schobel S."/>
            <person name="Galinsky K."/>
            <person name="Amedeo P."/>
            <person name="Strausberg R."/>
        </authorList>
    </citation>
    <scope>NUCLEOTIDE SEQUENCE</scope>
    <source>
        <strain evidence="3">USDA</strain>
    </source>
</reference>
<evidence type="ECO:0000313" key="5">
    <source>
        <dbReference type="Proteomes" id="UP000009046"/>
    </source>
</evidence>
<sequence length="203" mass="22496">MITPVHRFQGIDNTTITNHQSRRPYVQPMTLQRVASNQNNQCQSQSLGDSVNEPATSRQPPTPELEAPIYLNAPLDNALNSVPHAQLMRLGGLTKYGMWASFGLTTVSGTFEILLLCTLGVLSVGLLVSCLLTVLIEIPEVMPQREMIITPVTANLSQQSTIESRSNHDLEQPPPPYEIAILLPNKKHNFVDYPPPTYENAIR</sequence>
<feature type="compositionally biased region" description="Polar residues" evidence="1">
    <location>
        <begin position="47"/>
        <end position="59"/>
    </location>
</feature>
<evidence type="ECO:0000313" key="3">
    <source>
        <dbReference type="EMBL" id="EEB12381.1"/>
    </source>
</evidence>
<name>E0VG75_PEDHC</name>
<dbReference type="KEGG" id="phu:Phum_PHUM174970"/>
<reference evidence="4" key="3">
    <citation type="submission" date="2021-02" db="UniProtKB">
        <authorList>
            <consortium name="EnsemblMetazoa"/>
        </authorList>
    </citation>
    <scope>IDENTIFICATION</scope>
    <source>
        <strain evidence="4">USDA</strain>
    </source>
</reference>
<feature type="region of interest" description="Disordered" evidence="1">
    <location>
        <begin position="37"/>
        <end position="66"/>
    </location>
</feature>
<dbReference type="CTD" id="8236774"/>
<protein>
    <submittedName>
        <fullName evidence="3 4">Uncharacterized protein</fullName>
    </submittedName>
</protein>
<keyword evidence="2" id="KW-1133">Transmembrane helix</keyword>
<dbReference type="EMBL" id="AAZO01002029">
    <property type="status" value="NOT_ANNOTATED_CDS"/>
    <property type="molecule type" value="Genomic_DNA"/>
</dbReference>
<dbReference type="RefSeq" id="XP_002425119.1">
    <property type="nucleotide sequence ID" value="XM_002425074.1"/>
</dbReference>
<dbReference type="VEuPathDB" id="VectorBase:PHUM174970"/>
<dbReference type="EMBL" id="DS235132">
    <property type="protein sequence ID" value="EEB12381.1"/>
    <property type="molecule type" value="Genomic_DNA"/>
</dbReference>
<evidence type="ECO:0000256" key="2">
    <source>
        <dbReference type="SAM" id="Phobius"/>
    </source>
</evidence>
<gene>
    <name evidence="4" type="primary">8236774</name>
    <name evidence="3" type="ORF">Phum_PHUM174970</name>
</gene>
<reference evidence="3" key="2">
    <citation type="submission" date="2007-04" db="EMBL/GenBank/DDBJ databases">
        <title>The genome of the human body louse.</title>
        <authorList>
            <consortium name="The Human Body Louse Genome Consortium"/>
            <person name="Kirkness E."/>
            <person name="Walenz B."/>
            <person name="Hass B."/>
            <person name="Bruggner R."/>
            <person name="Strausberg R."/>
        </authorList>
    </citation>
    <scope>NUCLEOTIDE SEQUENCE</scope>
    <source>
        <strain evidence="3">USDA</strain>
    </source>
</reference>
<dbReference type="Proteomes" id="UP000009046">
    <property type="component" value="Unassembled WGS sequence"/>
</dbReference>
<keyword evidence="2" id="KW-0812">Transmembrane</keyword>
<dbReference type="InParanoid" id="E0VG75"/>
<dbReference type="EnsemblMetazoa" id="PHUM174970-RA">
    <property type="protein sequence ID" value="PHUM174970-PA"/>
    <property type="gene ID" value="PHUM174970"/>
</dbReference>
<evidence type="ECO:0000256" key="1">
    <source>
        <dbReference type="SAM" id="MobiDB-lite"/>
    </source>
</evidence>
<evidence type="ECO:0000313" key="4">
    <source>
        <dbReference type="EnsemblMetazoa" id="PHUM174970-PA"/>
    </source>
</evidence>
<feature type="compositionally biased region" description="Low complexity" evidence="1">
    <location>
        <begin position="37"/>
        <end position="46"/>
    </location>
</feature>